<accession>A0A6A5U6P7</accession>
<dbReference type="EMBL" id="ML976983">
    <property type="protein sequence ID" value="KAF1960354.1"/>
    <property type="molecule type" value="Genomic_DNA"/>
</dbReference>
<dbReference type="PANTHER" id="PTHR10622">
    <property type="entry name" value="HET DOMAIN-CONTAINING PROTEIN"/>
    <property type="match status" value="1"/>
</dbReference>
<dbReference type="Proteomes" id="UP000800035">
    <property type="component" value="Unassembled WGS sequence"/>
</dbReference>
<gene>
    <name evidence="1" type="ORF">CC80DRAFT_590618</name>
</gene>
<sequence>MKSFLLTILPVVSGAVVPRQNYFSFGNYFSTGAVATNSWIRQATTTLVLPALNSPHNGNLGLWPGMGTKFDSGADGHLIQGLAISTVGYGSPCNLAASEVKWCVLASEYDGGQNHGTTPYRANPGDRVTYDYKYNDATARFDQTVSVNGVRVSTLSTASGHGAGWGTAMECQQVNCGTVPEHHFLNTTLIMNTPDPNYSRTVGLNGATGNLVTADGGKTWTAADITIQRFAASTTRLRRSHGALSEPLPLEPLSLLGVIFQFRPYMRCFGAATLFATCSRQNLHEAMRLLLRTDTGEFNLTKDWVGDESIPPYAILSHTWGADDEEVTFEDLTNGTGKDKPGY</sequence>
<proteinExistence type="predicted"/>
<evidence type="ECO:0000313" key="1">
    <source>
        <dbReference type="EMBL" id="KAF1960354.1"/>
    </source>
</evidence>
<dbReference type="AlphaFoldDB" id="A0A6A5U6P7"/>
<evidence type="ECO:0000313" key="2">
    <source>
        <dbReference type="Proteomes" id="UP000800035"/>
    </source>
</evidence>
<reference evidence="1" key="1">
    <citation type="journal article" date="2020" name="Stud. Mycol.">
        <title>101 Dothideomycetes genomes: a test case for predicting lifestyles and emergence of pathogens.</title>
        <authorList>
            <person name="Haridas S."/>
            <person name="Albert R."/>
            <person name="Binder M."/>
            <person name="Bloem J."/>
            <person name="Labutti K."/>
            <person name="Salamov A."/>
            <person name="Andreopoulos B."/>
            <person name="Baker S."/>
            <person name="Barry K."/>
            <person name="Bills G."/>
            <person name="Bluhm B."/>
            <person name="Cannon C."/>
            <person name="Castanera R."/>
            <person name="Culley D."/>
            <person name="Daum C."/>
            <person name="Ezra D."/>
            <person name="Gonzalez J."/>
            <person name="Henrissat B."/>
            <person name="Kuo A."/>
            <person name="Liang C."/>
            <person name="Lipzen A."/>
            <person name="Lutzoni F."/>
            <person name="Magnuson J."/>
            <person name="Mondo S."/>
            <person name="Nolan M."/>
            <person name="Ohm R."/>
            <person name="Pangilinan J."/>
            <person name="Park H.-J."/>
            <person name="Ramirez L."/>
            <person name="Alfaro M."/>
            <person name="Sun H."/>
            <person name="Tritt A."/>
            <person name="Yoshinaga Y."/>
            <person name="Zwiers L.-H."/>
            <person name="Turgeon B."/>
            <person name="Goodwin S."/>
            <person name="Spatafora J."/>
            <person name="Crous P."/>
            <person name="Grigoriev I."/>
        </authorList>
    </citation>
    <scope>NUCLEOTIDE SEQUENCE</scope>
    <source>
        <strain evidence="1">CBS 675.92</strain>
    </source>
</reference>
<protein>
    <submittedName>
        <fullName evidence="1">Uncharacterized protein</fullName>
    </submittedName>
</protein>
<dbReference type="PANTHER" id="PTHR10622:SF10">
    <property type="entry name" value="HET DOMAIN-CONTAINING PROTEIN"/>
    <property type="match status" value="1"/>
</dbReference>
<organism evidence="1 2">
    <name type="scientific">Byssothecium circinans</name>
    <dbReference type="NCBI Taxonomy" id="147558"/>
    <lineage>
        <taxon>Eukaryota</taxon>
        <taxon>Fungi</taxon>
        <taxon>Dikarya</taxon>
        <taxon>Ascomycota</taxon>
        <taxon>Pezizomycotina</taxon>
        <taxon>Dothideomycetes</taxon>
        <taxon>Pleosporomycetidae</taxon>
        <taxon>Pleosporales</taxon>
        <taxon>Massarineae</taxon>
        <taxon>Massarinaceae</taxon>
        <taxon>Byssothecium</taxon>
    </lineage>
</organism>
<name>A0A6A5U6P7_9PLEO</name>
<dbReference type="OrthoDB" id="5086500at2759"/>
<keyword evidence="2" id="KW-1185">Reference proteome</keyword>